<gene>
    <name evidence="3" type="ORF">EMCG_07053</name>
</gene>
<reference evidence="4" key="1">
    <citation type="journal article" date="2015" name="PLoS Genet.">
        <title>The dynamic genome and transcriptome of the human fungal pathogen Blastomyces and close relative Emmonsia.</title>
        <authorList>
            <person name="Munoz J.F."/>
            <person name="Gauthier G.M."/>
            <person name="Desjardins C.A."/>
            <person name="Gallo J.E."/>
            <person name="Holder J."/>
            <person name="Sullivan T.D."/>
            <person name="Marty A.J."/>
            <person name="Carmen J.C."/>
            <person name="Chen Z."/>
            <person name="Ding L."/>
            <person name="Gujja S."/>
            <person name="Magrini V."/>
            <person name="Misas E."/>
            <person name="Mitreva M."/>
            <person name="Priest M."/>
            <person name="Saif S."/>
            <person name="Whiston E.A."/>
            <person name="Young S."/>
            <person name="Zeng Q."/>
            <person name="Goldman W.E."/>
            <person name="Mardis E.R."/>
            <person name="Taylor J.W."/>
            <person name="McEwen J.G."/>
            <person name="Clay O.K."/>
            <person name="Klein B.S."/>
            <person name="Cuomo C.A."/>
        </authorList>
    </citation>
    <scope>NUCLEOTIDE SEQUENCE [LARGE SCALE GENOMIC DNA]</scope>
    <source>
        <strain evidence="4">UAMH 3008</strain>
    </source>
</reference>
<dbReference type="CDD" id="cd19077">
    <property type="entry name" value="AKR_AKR8A1-2"/>
    <property type="match status" value="1"/>
</dbReference>
<proteinExistence type="predicted"/>
<dbReference type="PANTHER" id="PTHR43625:SF78">
    <property type="entry name" value="PYRIDOXAL REDUCTASE-RELATED"/>
    <property type="match status" value="1"/>
</dbReference>
<dbReference type="GO" id="GO:0005737">
    <property type="term" value="C:cytoplasm"/>
    <property type="evidence" value="ECO:0007669"/>
    <property type="project" value="TreeGrafter"/>
</dbReference>
<dbReference type="Proteomes" id="UP000034164">
    <property type="component" value="Unassembled WGS sequence"/>
</dbReference>
<dbReference type="InterPro" id="IPR050791">
    <property type="entry name" value="Aldo-Keto_reductase"/>
</dbReference>
<dbReference type="SUPFAM" id="SSF51430">
    <property type="entry name" value="NAD(P)-linked oxidoreductase"/>
    <property type="match status" value="1"/>
</dbReference>
<dbReference type="OrthoDB" id="37537at2759"/>
<sequence length="324" mass="35301">MPTIVGKEVGPAGYGLLGFTWCAEPTPEPQSTEVMNAALALGANFWNGGELYGTPEHNSLHLLHNYFVKHPEAADKVVLSVKGALVPGEMIPDGSEENLRRSVDECLRVLDGVKELDIFQCARLDPKYPVEEIIGHLANLVKEGKFKGIGLSEVNAETIRRAHKVHPIATVEVELSLWSPEILENGVAATCAELGIPIVAYSPLGRGALTGRVTIISDIPVGDPRNYLPRFQKDALAANQKFVDEVASFSQKKGITPAQTALNWVRTLSNDSNMPTIIPIPSAKSKERVAENLQTLPLFSAEEMKEIDDMIKESNIIGARYSSR</sequence>
<evidence type="ECO:0000313" key="3">
    <source>
        <dbReference type="EMBL" id="KKZ67248.1"/>
    </source>
</evidence>
<accession>A0A0G2I9N0</accession>
<keyword evidence="1" id="KW-0560">Oxidoreductase</keyword>
<dbReference type="EMBL" id="LCZI01000301">
    <property type="protein sequence ID" value="KKZ67248.1"/>
    <property type="molecule type" value="Genomic_DNA"/>
</dbReference>
<dbReference type="PANTHER" id="PTHR43625">
    <property type="entry name" value="AFLATOXIN B1 ALDEHYDE REDUCTASE"/>
    <property type="match status" value="1"/>
</dbReference>
<dbReference type="InterPro" id="IPR023210">
    <property type="entry name" value="NADP_OxRdtase_dom"/>
</dbReference>
<name>A0A0G2I9N0_9EURO</name>
<dbReference type="Gene3D" id="3.20.20.100">
    <property type="entry name" value="NADP-dependent oxidoreductase domain"/>
    <property type="match status" value="1"/>
</dbReference>
<organism evidence="3 4">
    <name type="scientific">[Emmonsia] crescens</name>
    <dbReference type="NCBI Taxonomy" id="73230"/>
    <lineage>
        <taxon>Eukaryota</taxon>
        <taxon>Fungi</taxon>
        <taxon>Dikarya</taxon>
        <taxon>Ascomycota</taxon>
        <taxon>Pezizomycotina</taxon>
        <taxon>Eurotiomycetes</taxon>
        <taxon>Eurotiomycetidae</taxon>
        <taxon>Onygenales</taxon>
        <taxon>Ajellomycetaceae</taxon>
        <taxon>Emergomyces</taxon>
    </lineage>
</organism>
<dbReference type="VEuPathDB" id="FungiDB:EMCG_07053"/>
<dbReference type="Pfam" id="PF00248">
    <property type="entry name" value="Aldo_ket_red"/>
    <property type="match status" value="1"/>
</dbReference>
<protein>
    <submittedName>
        <fullName evidence="3">Pyridoxine 4-dehydrogenase</fullName>
    </submittedName>
</protein>
<evidence type="ECO:0000259" key="2">
    <source>
        <dbReference type="Pfam" id="PF00248"/>
    </source>
</evidence>
<dbReference type="GO" id="GO:0016491">
    <property type="term" value="F:oxidoreductase activity"/>
    <property type="evidence" value="ECO:0007669"/>
    <property type="project" value="UniProtKB-KW"/>
</dbReference>
<evidence type="ECO:0000256" key="1">
    <source>
        <dbReference type="ARBA" id="ARBA00023002"/>
    </source>
</evidence>
<evidence type="ECO:0000313" key="4">
    <source>
        <dbReference type="Proteomes" id="UP000034164"/>
    </source>
</evidence>
<dbReference type="AlphaFoldDB" id="A0A0G2I9N0"/>
<dbReference type="InterPro" id="IPR036812">
    <property type="entry name" value="NAD(P)_OxRdtase_dom_sf"/>
</dbReference>
<feature type="domain" description="NADP-dependent oxidoreductase" evidence="2">
    <location>
        <begin position="13"/>
        <end position="311"/>
    </location>
</feature>
<comment type="caution">
    <text evidence="3">The sequence shown here is derived from an EMBL/GenBank/DDBJ whole genome shotgun (WGS) entry which is preliminary data.</text>
</comment>